<comment type="caution">
    <text evidence="4">The sequence shown here is derived from an EMBL/GenBank/DDBJ whole genome shotgun (WGS) entry which is preliminary data.</text>
</comment>
<name>A0ABU9BFR0_9BURK</name>
<dbReference type="Pfam" id="PF00743">
    <property type="entry name" value="FMO-like"/>
    <property type="match status" value="1"/>
</dbReference>
<proteinExistence type="predicted"/>
<dbReference type="SUPFAM" id="SSF51905">
    <property type="entry name" value="FAD/NAD(P)-binding domain"/>
    <property type="match status" value="1"/>
</dbReference>
<dbReference type="Proteomes" id="UP001368500">
    <property type="component" value="Unassembled WGS sequence"/>
</dbReference>
<keyword evidence="5" id="KW-1185">Reference proteome</keyword>
<protein>
    <submittedName>
        <fullName evidence="4">NAD(P)/FAD-dependent oxidoreductase</fullName>
        <ecNumber evidence="4">1.14.13.-</ecNumber>
    </submittedName>
</protein>
<reference evidence="4 5" key="1">
    <citation type="submission" date="2024-04" db="EMBL/GenBank/DDBJ databases">
        <title>Novel species of the genus Ideonella isolated from streams.</title>
        <authorList>
            <person name="Lu H."/>
        </authorList>
    </citation>
    <scope>NUCLEOTIDE SEQUENCE [LARGE SCALE GENOMIC DNA]</scope>
    <source>
        <strain evidence="4 5">BYS139W</strain>
    </source>
</reference>
<keyword evidence="1" id="KW-0285">Flavoprotein</keyword>
<evidence type="ECO:0000313" key="4">
    <source>
        <dbReference type="EMBL" id="MEK8028779.1"/>
    </source>
</evidence>
<dbReference type="PRINTS" id="PR00411">
    <property type="entry name" value="PNDRDTASEI"/>
</dbReference>
<evidence type="ECO:0000256" key="3">
    <source>
        <dbReference type="ARBA" id="ARBA00023002"/>
    </source>
</evidence>
<dbReference type="EC" id="1.14.13.-" evidence="4"/>
<evidence type="ECO:0000256" key="1">
    <source>
        <dbReference type="ARBA" id="ARBA00022630"/>
    </source>
</evidence>
<dbReference type="PANTHER" id="PTHR42877">
    <property type="entry name" value="L-ORNITHINE N(5)-MONOOXYGENASE-RELATED"/>
    <property type="match status" value="1"/>
</dbReference>
<dbReference type="EMBL" id="JBBUTF010000030">
    <property type="protein sequence ID" value="MEK8028779.1"/>
    <property type="molecule type" value="Genomic_DNA"/>
</dbReference>
<dbReference type="PANTHER" id="PTHR42877:SF4">
    <property type="entry name" value="FAD_NAD(P)-BINDING DOMAIN-CONTAINING PROTEIN-RELATED"/>
    <property type="match status" value="1"/>
</dbReference>
<dbReference type="InterPro" id="IPR020946">
    <property type="entry name" value="Flavin_mOase-like"/>
</dbReference>
<organism evidence="4 5">
    <name type="scientific">Pseudaquabacterium rugosum</name>
    <dbReference type="NCBI Taxonomy" id="2984194"/>
    <lineage>
        <taxon>Bacteria</taxon>
        <taxon>Pseudomonadati</taxon>
        <taxon>Pseudomonadota</taxon>
        <taxon>Betaproteobacteria</taxon>
        <taxon>Burkholderiales</taxon>
        <taxon>Sphaerotilaceae</taxon>
        <taxon>Pseudaquabacterium</taxon>
    </lineage>
</organism>
<dbReference type="RefSeq" id="WP_341376567.1">
    <property type="nucleotide sequence ID" value="NZ_JBBUTF010000030.1"/>
</dbReference>
<evidence type="ECO:0000313" key="5">
    <source>
        <dbReference type="Proteomes" id="UP001368500"/>
    </source>
</evidence>
<keyword evidence="2" id="KW-0274">FAD</keyword>
<dbReference type="InterPro" id="IPR051209">
    <property type="entry name" value="FAD-bind_Monooxygenase_sf"/>
</dbReference>
<dbReference type="Gene3D" id="3.50.50.60">
    <property type="entry name" value="FAD/NAD(P)-binding domain"/>
    <property type="match status" value="2"/>
</dbReference>
<evidence type="ECO:0000256" key="2">
    <source>
        <dbReference type="ARBA" id="ARBA00022827"/>
    </source>
</evidence>
<dbReference type="GO" id="GO:0016491">
    <property type="term" value="F:oxidoreductase activity"/>
    <property type="evidence" value="ECO:0007669"/>
    <property type="project" value="UniProtKB-KW"/>
</dbReference>
<sequence length="514" mass="56608">MDTVTSATPVSPEAPDILIIGSGFAGLGMAIRLLRSGCTSFLVLERADDVGGTWRDNHYPGIACDVPSHLYSFSFRPKADWSRVFSPGGEIHAYLRDCAREEGLLPYIRFGTPMLDAHWDEAAACWHVRTPQGVHTCRYLIACPGHLADAHQPDIPGLESFSGEVFHSARWRHDVALEGKRIGVVGSGASAIQIVPEMAKVAGELTVFQRSAPYMIPRPDRAYSLAERRLFVRDPQAVTRARAEIFWGGEHNFIQRRNVPRFVAEAKALALGHLHAQVPPGPLRDALTPRYEIGCKRVLISDTYYPALQQPHVRLVPSALERLDGDEAISADGQRHRLDVLVCATGFEATRPPFAQLIHGRSGISLDAHWSGGMLAHDSIAVHGWPNLFIINGPNTGLGHNSVVYIIEAQIDYILGALDHARQAGVGVLEAQAQAQDDYMAALDQRAQGSVWLAGGCRSWYVDERSQRLTLVWPGYAWAFRDANSRFRPETYRQTPMAAAATTRPVQNIPQETA</sequence>
<accession>A0ABU9BFR0</accession>
<gene>
    <name evidence="4" type="ORF">AACH11_22695</name>
</gene>
<dbReference type="InterPro" id="IPR036188">
    <property type="entry name" value="FAD/NAD-bd_sf"/>
</dbReference>
<keyword evidence="3 4" id="KW-0560">Oxidoreductase</keyword>